<feature type="chain" id="PRO_5046267655" evidence="1">
    <location>
        <begin position="27"/>
        <end position="393"/>
    </location>
</feature>
<organism evidence="3 4">
    <name type="scientific">Nocardia goodfellowii</name>
    <dbReference type="NCBI Taxonomy" id="882446"/>
    <lineage>
        <taxon>Bacteria</taxon>
        <taxon>Bacillati</taxon>
        <taxon>Actinomycetota</taxon>
        <taxon>Actinomycetes</taxon>
        <taxon>Mycobacteriales</taxon>
        <taxon>Nocardiaceae</taxon>
        <taxon>Nocardia</taxon>
    </lineage>
</organism>
<proteinExistence type="predicted"/>
<dbReference type="InterPro" id="IPR001466">
    <property type="entry name" value="Beta-lactam-related"/>
</dbReference>
<evidence type="ECO:0000256" key="1">
    <source>
        <dbReference type="SAM" id="SignalP"/>
    </source>
</evidence>
<dbReference type="Proteomes" id="UP001519325">
    <property type="component" value="Unassembled WGS sequence"/>
</dbReference>
<evidence type="ECO:0000313" key="3">
    <source>
        <dbReference type="EMBL" id="MBP2191473.1"/>
    </source>
</evidence>
<feature type="domain" description="Beta-lactamase-related" evidence="2">
    <location>
        <begin position="88"/>
        <end position="375"/>
    </location>
</feature>
<dbReference type="InterPro" id="IPR050789">
    <property type="entry name" value="Diverse_Enzym_Activities"/>
</dbReference>
<gene>
    <name evidence="3" type="ORF">BJ987_004374</name>
</gene>
<dbReference type="EC" id="3.5.1.46" evidence="3"/>
<keyword evidence="1" id="KW-0732">Signal</keyword>
<name>A0ABS4QIR4_9NOCA</name>
<sequence length="393" mass="42728">MFKRSLVVAITATAVLATPWAAPAQAGGPLPLPLLPHLPFYLTDTASASGRPEPLATHDPKALDATYVYNGKIQTAGDYLRRTSTRGFLVLKGNRIIDERYSGGYSAGSRFNSWSVGKSITSAAVGIAIGEGKITSVDDPVTKYVPDLAKNGYNGVSIRHLLQMSSGTAYDETDYADPTKGSTATTIRMVAGTSLPDQAKELERERAAGTKWNYNSMDTFVLGWVVAEATGTSLSDYVRERIWKPAGMETSALIGKDYEGSAIGYCCYHATIRDFARFGLLYLRGGQAGGKQVIPQQWVQDSTHATEPHLRPHNLRPDKPQAVENDYGYGYQWWLGDGDRGDYTAIGILGQFIYVSPKDNVVIVKNSEDLNSEETMGEAIHAFRALADAAVER</sequence>
<dbReference type="InterPro" id="IPR012338">
    <property type="entry name" value="Beta-lactam/transpept-like"/>
</dbReference>
<dbReference type="Pfam" id="PF00144">
    <property type="entry name" value="Beta-lactamase"/>
    <property type="match status" value="1"/>
</dbReference>
<keyword evidence="4" id="KW-1185">Reference proteome</keyword>
<comment type="caution">
    <text evidence="3">The sequence shown here is derived from an EMBL/GenBank/DDBJ whole genome shotgun (WGS) entry which is preliminary data.</text>
</comment>
<dbReference type="Gene3D" id="3.40.710.10">
    <property type="entry name" value="DD-peptidase/beta-lactamase superfamily"/>
    <property type="match status" value="1"/>
</dbReference>
<accession>A0ABS4QIR4</accession>
<dbReference type="EMBL" id="JAGGMR010000001">
    <property type="protein sequence ID" value="MBP2191473.1"/>
    <property type="molecule type" value="Genomic_DNA"/>
</dbReference>
<evidence type="ECO:0000313" key="4">
    <source>
        <dbReference type="Proteomes" id="UP001519325"/>
    </source>
</evidence>
<dbReference type="PANTHER" id="PTHR43283:SF14">
    <property type="entry name" value="BLL8153 PROTEIN"/>
    <property type="match status" value="1"/>
</dbReference>
<dbReference type="GO" id="GO:0019875">
    <property type="term" value="F:6-aminohexanoate-dimer hydrolase activity"/>
    <property type="evidence" value="ECO:0007669"/>
    <property type="project" value="UniProtKB-EC"/>
</dbReference>
<keyword evidence="3" id="KW-0378">Hydrolase</keyword>
<dbReference type="RefSeq" id="WP_209893149.1">
    <property type="nucleotide sequence ID" value="NZ_JAGGMR010000001.1"/>
</dbReference>
<protein>
    <submittedName>
        <fullName evidence="3">CubicO group peptidase (Beta-lactamase class C family)</fullName>
        <ecNumber evidence="3">3.5.1.46</ecNumber>
    </submittedName>
</protein>
<evidence type="ECO:0000259" key="2">
    <source>
        <dbReference type="Pfam" id="PF00144"/>
    </source>
</evidence>
<feature type="signal peptide" evidence="1">
    <location>
        <begin position="1"/>
        <end position="26"/>
    </location>
</feature>
<dbReference type="SUPFAM" id="SSF56601">
    <property type="entry name" value="beta-lactamase/transpeptidase-like"/>
    <property type="match status" value="1"/>
</dbReference>
<dbReference type="PANTHER" id="PTHR43283">
    <property type="entry name" value="BETA-LACTAMASE-RELATED"/>
    <property type="match status" value="1"/>
</dbReference>
<reference evidence="3 4" key="1">
    <citation type="submission" date="2021-03" db="EMBL/GenBank/DDBJ databases">
        <title>Sequencing the genomes of 1000 actinobacteria strains.</title>
        <authorList>
            <person name="Klenk H.-P."/>
        </authorList>
    </citation>
    <scope>NUCLEOTIDE SEQUENCE [LARGE SCALE GENOMIC DNA]</scope>
    <source>
        <strain evidence="3 4">DSM 45516</strain>
    </source>
</reference>